<evidence type="ECO:0000256" key="7">
    <source>
        <dbReference type="SAM" id="MobiDB-lite"/>
    </source>
</evidence>
<evidence type="ECO:0000256" key="5">
    <source>
        <dbReference type="ARBA" id="ARBA00023027"/>
    </source>
</evidence>
<dbReference type="eggNOG" id="ENOG502RZEJ">
    <property type="taxonomic scope" value="Eukaryota"/>
</dbReference>
<dbReference type="EMBL" id="ABEU02000001">
    <property type="protein sequence ID" value="PNR62241.1"/>
    <property type="molecule type" value="Genomic_DNA"/>
</dbReference>
<organism evidence="8">
    <name type="scientific">Physcomitrium patens</name>
    <name type="common">Spreading-leaved earth moss</name>
    <name type="synonym">Physcomitrella patens</name>
    <dbReference type="NCBI Taxonomy" id="3218"/>
    <lineage>
        <taxon>Eukaryota</taxon>
        <taxon>Viridiplantae</taxon>
        <taxon>Streptophyta</taxon>
        <taxon>Embryophyta</taxon>
        <taxon>Bryophyta</taxon>
        <taxon>Bryophytina</taxon>
        <taxon>Bryopsida</taxon>
        <taxon>Funariidae</taxon>
        <taxon>Funariales</taxon>
        <taxon>Funariaceae</taxon>
        <taxon>Physcomitrium</taxon>
    </lineage>
</organism>
<dbReference type="GeneID" id="112287915"/>
<evidence type="ECO:0000313" key="8">
    <source>
        <dbReference type="EMBL" id="PNR62241.1"/>
    </source>
</evidence>
<dbReference type="OrthoDB" id="2014260at2759"/>
<evidence type="ECO:0000313" key="9">
    <source>
        <dbReference type="EnsemblPlants" id="Pp3c1_14760V3.1"/>
    </source>
</evidence>
<keyword evidence="3" id="KW-0618">Plastoquinone</keyword>
<keyword evidence="10" id="KW-1185">Reference proteome</keyword>
<evidence type="ECO:0000256" key="6">
    <source>
        <dbReference type="ARBA" id="ARBA00023136"/>
    </source>
</evidence>
<evidence type="ECO:0000256" key="4">
    <source>
        <dbReference type="ARBA" id="ARBA00022967"/>
    </source>
</evidence>
<protein>
    <recommendedName>
        <fullName evidence="11">NAD(P)H-quinone oxidoreductase subunit O, chloroplastic</fullName>
    </recommendedName>
</protein>
<name>A9TH99_PHYPA</name>
<evidence type="ECO:0000256" key="1">
    <source>
        <dbReference type="ARBA" id="ARBA00022719"/>
    </source>
</evidence>
<keyword evidence="4" id="KW-1278">Translocase</keyword>
<keyword evidence="6" id="KW-0472">Membrane</keyword>
<sequence length="176" mass="19179">MAMASPALVTSTTTTTHAAPAQAFAPASSPASSTQRCLHPFALVGRRSSSSCKRAQRRVFRVSAAAAESGSVPPSIPKADIAPAKEAPPKPTLKKGQIVRVDKEKYLNSVEYLSVGHPPYFTGLDYIYEDRGEILNTRFFDHGEYALISWAGIPTNPAWLPTYMLIPADRLSYKRQ</sequence>
<accession>A9TH99</accession>
<evidence type="ECO:0000256" key="3">
    <source>
        <dbReference type="ARBA" id="ARBA00022957"/>
    </source>
</evidence>
<dbReference type="OMA" id="YMLIPAD"/>
<dbReference type="RefSeq" id="XP_024387309.1">
    <property type="nucleotide sequence ID" value="XM_024531541.2"/>
</dbReference>
<dbReference type="GO" id="GO:0016655">
    <property type="term" value="F:oxidoreductase activity, acting on NAD(P)H, quinone or similar compound as acceptor"/>
    <property type="evidence" value="ECO:0007669"/>
    <property type="project" value="InterPro"/>
</dbReference>
<gene>
    <name evidence="9" type="primary">LOC112287915</name>
    <name evidence="8" type="ORF">PHYPA_000665</name>
</gene>
<dbReference type="InterPro" id="IPR020905">
    <property type="entry name" value="NdhO"/>
</dbReference>
<keyword evidence="2" id="KW-0521">NADP</keyword>
<evidence type="ECO:0008006" key="11">
    <source>
        <dbReference type="Google" id="ProtNLM"/>
    </source>
</evidence>
<dbReference type="Proteomes" id="UP000006727">
    <property type="component" value="Chromosome 1"/>
</dbReference>
<dbReference type="GO" id="GO:0005886">
    <property type="term" value="C:plasma membrane"/>
    <property type="evidence" value="ECO:0007669"/>
    <property type="project" value="InterPro"/>
</dbReference>
<dbReference type="Gramene" id="Pp3c1_14760V3.1">
    <property type="protein sequence ID" value="Pp3c1_14760V3.1"/>
    <property type="gene ID" value="Pp3c1_14760"/>
</dbReference>
<dbReference type="GO" id="GO:0048038">
    <property type="term" value="F:quinone binding"/>
    <property type="evidence" value="ECO:0007669"/>
    <property type="project" value="UniProtKB-KW"/>
</dbReference>
<keyword evidence="5" id="KW-0520">NAD</keyword>
<proteinExistence type="predicted"/>
<dbReference type="Pfam" id="PF11910">
    <property type="entry name" value="NdhO"/>
    <property type="match status" value="1"/>
</dbReference>
<dbReference type="STRING" id="3218.A9TH99"/>
<keyword evidence="1" id="KW-0874">Quinone</keyword>
<dbReference type="Gramene" id="Pp3c1_14760V3.2">
    <property type="protein sequence ID" value="Pp3c1_14760V3.2"/>
    <property type="gene ID" value="Pp3c1_14760"/>
</dbReference>
<dbReference type="PaxDb" id="3218-PP1S230_32V6.1"/>
<dbReference type="PANTHER" id="PTHR36728">
    <property type="entry name" value="NAD(P)H-QUINONE OXIDOREDUCTASE SUBUNIT O, CHLOROPLASTIC"/>
    <property type="match status" value="1"/>
</dbReference>
<reference evidence="8 10" key="2">
    <citation type="journal article" date="2018" name="Plant J.">
        <title>The Physcomitrella patens chromosome-scale assembly reveals moss genome structure and evolution.</title>
        <authorList>
            <person name="Lang D."/>
            <person name="Ullrich K.K."/>
            <person name="Murat F."/>
            <person name="Fuchs J."/>
            <person name="Jenkins J."/>
            <person name="Haas F.B."/>
            <person name="Piednoel M."/>
            <person name="Gundlach H."/>
            <person name="Van Bel M."/>
            <person name="Meyberg R."/>
            <person name="Vives C."/>
            <person name="Morata J."/>
            <person name="Symeonidi A."/>
            <person name="Hiss M."/>
            <person name="Muchero W."/>
            <person name="Kamisugi Y."/>
            <person name="Saleh O."/>
            <person name="Blanc G."/>
            <person name="Decker E.L."/>
            <person name="van Gessel N."/>
            <person name="Grimwood J."/>
            <person name="Hayes R.D."/>
            <person name="Graham S.W."/>
            <person name="Gunter L.E."/>
            <person name="McDaniel S.F."/>
            <person name="Hoernstein S.N.W."/>
            <person name="Larsson A."/>
            <person name="Li F.W."/>
            <person name="Perroud P.F."/>
            <person name="Phillips J."/>
            <person name="Ranjan P."/>
            <person name="Rokshar D.S."/>
            <person name="Rothfels C.J."/>
            <person name="Schneider L."/>
            <person name="Shu S."/>
            <person name="Stevenson D.W."/>
            <person name="Thummler F."/>
            <person name="Tillich M."/>
            <person name="Villarreal Aguilar J.C."/>
            <person name="Widiez T."/>
            <person name="Wong G.K."/>
            <person name="Wymore A."/>
            <person name="Zhang Y."/>
            <person name="Zimmer A.D."/>
            <person name="Quatrano R.S."/>
            <person name="Mayer K.F.X."/>
            <person name="Goodstein D."/>
            <person name="Casacuberta J.M."/>
            <person name="Vandepoele K."/>
            <person name="Reski R."/>
            <person name="Cuming A.C."/>
            <person name="Tuskan G.A."/>
            <person name="Maumus F."/>
            <person name="Salse J."/>
            <person name="Schmutz J."/>
            <person name="Rensing S.A."/>
        </authorList>
    </citation>
    <scope>NUCLEOTIDE SEQUENCE [LARGE SCALE GENOMIC DNA]</scope>
    <source>
        <strain evidence="9 10">cv. Gransden 2004</strain>
    </source>
</reference>
<reference evidence="9" key="3">
    <citation type="submission" date="2020-12" db="UniProtKB">
        <authorList>
            <consortium name="EnsemblPlants"/>
        </authorList>
    </citation>
    <scope>IDENTIFICATION</scope>
</reference>
<feature type="region of interest" description="Disordered" evidence="7">
    <location>
        <begin position="69"/>
        <end position="93"/>
    </location>
</feature>
<dbReference type="AlphaFoldDB" id="A9TH99"/>
<evidence type="ECO:0000256" key="2">
    <source>
        <dbReference type="ARBA" id="ARBA00022857"/>
    </source>
</evidence>
<dbReference type="PANTHER" id="PTHR36728:SF2">
    <property type="entry name" value="NAD(P)H-QUINONE OXIDOREDUCTASE SUBUNIT O, CHLOROPLASTIC"/>
    <property type="match status" value="1"/>
</dbReference>
<reference evidence="8 10" key="1">
    <citation type="journal article" date="2008" name="Science">
        <title>The Physcomitrella genome reveals evolutionary insights into the conquest of land by plants.</title>
        <authorList>
            <person name="Rensing S."/>
            <person name="Lang D."/>
            <person name="Zimmer A."/>
            <person name="Terry A."/>
            <person name="Salamov A."/>
            <person name="Shapiro H."/>
            <person name="Nishiyama T."/>
            <person name="Perroud P.-F."/>
            <person name="Lindquist E."/>
            <person name="Kamisugi Y."/>
            <person name="Tanahashi T."/>
            <person name="Sakakibara K."/>
            <person name="Fujita T."/>
            <person name="Oishi K."/>
            <person name="Shin-I T."/>
            <person name="Kuroki Y."/>
            <person name="Toyoda A."/>
            <person name="Suzuki Y."/>
            <person name="Hashimoto A."/>
            <person name="Yamaguchi K."/>
            <person name="Sugano A."/>
            <person name="Kohara Y."/>
            <person name="Fujiyama A."/>
            <person name="Anterola A."/>
            <person name="Aoki S."/>
            <person name="Ashton N."/>
            <person name="Barbazuk W.B."/>
            <person name="Barker E."/>
            <person name="Bennetzen J."/>
            <person name="Bezanilla M."/>
            <person name="Blankenship R."/>
            <person name="Cho S.H."/>
            <person name="Dutcher S."/>
            <person name="Estelle M."/>
            <person name="Fawcett J.A."/>
            <person name="Gundlach H."/>
            <person name="Hanada K."/>
            <person name="Heyl A."/>
            <person name="Hicks K.A."/>
            <person name="Hugh J."/>
            <person name="Lohr M."/>
            <person name="Mayer K."/>
            <person name="Melkozernov A."/>
            <person name="Murata T."/>
            <person name="Nelson D."/>
            <person name="Pils B."/>
            <person name="Prigge M."/>
            <person name="Reiss B."/>
            <person name="Renner T."/>
            <person name="Rombauts S."/>
            <person name="Rushton P."/>
            <person name="Sanderfoot A."/>
            <person name="Schween G."/>
            <person name="Shiu S.-H."/>
            <person name="Stueber K."/>
            <person name="Theodoulou F.L."/>
            <person name="Tu H."/>
            <person name="Van de Peer Y."/>
            <person name="Verrier P.J."/>
            <person name="Waters E."/>
            <person name="Wood A."/>
            <person name="Yang L."/>
            <person name="Cove D."/>
            <person name="Cuming A."/>
            <person name="Hasebe M."/>
            <person name="Lucas S."/>
            <person name="Mishler D.B."/>
            <person name="Reski R."/>
            <person name="Grigoriev I."/>
            <person name="Quatrano R.S."/>
            <person name="Boore J.L."/>
        </authorList>
    </citation>
    <scope>NUCLEOTIDE SEQUENCE [LARGE SCALE GENOMIC DNA]</scope>
    <source>
        <strain evidence="9 10">cv. Gransden 2004</strain>
    </source>
</reference>
<dbReference type="HOGENOM" id="CLU_130659_1_0_1"/>
<dbReference type="EnsemblPlants" id="Pp3c1_14760V3.2">
    <property type="protein sequence ID" value="Pp3c1_14760V3.2"/>
    <property type="gene ID" value="Pp3c1_14760"/>
</dbReference>
<evidence type="ECO:0000313" key="10">
    <source>
        <dbReference type="Proteomes" id="UP000006727"/>
    </source>
</evidence>
<dbReference type="EnsemblPlants" id="Pp3c1_14760V3.1">
    <property type="protein sequence ID" value="Pp3c1_14760V3.1"/>
    <property type="gene ID" value="Pp3c1_14760"/>
</dbReference>